<dbReference type="InterPro" id="IPR025959">
    <property type="entry name" value="Winged_HTH_dom"/>
</dbReference>
<feature type="domain" description="Tc1-like transposase DDE" evidence="1">
    <location>
        <begin position="172"/>
        <end position="309"/>
    </location>
</feature>
<dbReference type="SUPFAM" id="SSF46689">
    <property type="entry name" value="Homeodomain-like"/>
    <property type="match status" value="1"/>
</dbReference>
<evidence type="ECO:0000259" key="1">
    <source>
        <dbReference type="Pfam" id="PF13358"/>
    </source>
</evidence>
<evidence type="ECO:0000313" key="4">
    <source>
        <dbReference type="Proteomes" id="UP000599578"/>
    </source>
</evidence>
<dbReference type="PANTHER" id="PTHR46564">
    <property type="entry name" value="TRANSPOSASE"/>
    <property type="match status" value="1"/>
</dbReference>
<keyword evidence="4" id="KW-1185">Reference proteome</keyword>
<dbReference type="InterPro" id="IPR036397">
    <property type="entry name" value="RNaseH_sf"/>
</dbReference>
<dbReference type="InterPro" id="IPR009057">
    <property type="entry name" value="Homeodomain-like_sf"/>
</dbReference>
<dbReference type="InterPro" id="IPR047655">
    <property type="entry name" value="Transpos_IS630-like"/>
</dbReference>
<name>A0A917Z6A9_9GAMM</name>
<organism evidence="3 4">
    <name type="scientific">Marinobacterium nitratireducens</name>
    <dbReference type="NCBI Taxonomy" id="518897"/>
    <lineage>
        <taxon>Bacteria</taxon>
        <taxon>Pseudomonadati</taxon>
        <taxon>Pseudomonadota</taxon>
        <taxon>Gammaproteobacteria</taxon>
        <taxon>Oceanospirillales</taxon>
        <taxon>Oceanospirillaceae</taxon>
        <taxon>Marinobacterium</taxon>
    </lineage>
</organism>
<dbReference type="AlphaFoldDB" id="A0A917Z6A9"/>
<dbReference type="Gene3D" id="1.10.10.10">
    <property type="entry name" value="Winged helix-like DNA-binding domain superfamily/Winged helix DNA-binding domain"/>
    <property type="match status" value="1"/>
</dbReference>
<evidence type="ECO:0000259" key="2">
    <source>
        <dbReference type="Pfam" id="PF13592"/>
    </source>
</evidence>
<evidence type="ECO:0008006" key="5">
    <source>
        <dbReference type="Google" id="ProtNLM"/>
    </source>
</evidence>
<dbReference type="NCBIfam" id="NF033545">
    <property type="entry name" value="transpos_IS630"/>
    <property type="match status" value="1"/>
</dbReference>
<dbReference type="InterPro" id="IPR036388">
    <property type="entry name" value="WH-like_DNA-bd_sf"/>
</dbReference>
<comment type="caution">
    <text evidence="3">The sequence shown here is derived from an EMBL/GenBank/DDBJ whole genome shotgun (WGS) entry which is preliminary data.</text>
</comment>
<dbReference type="RefSeq" id="WP_188857596.1">
    <property type="nucleotide sequence ID" value="NZ_BMLT01000001.1"/>
</dbReference>
<dbReference type="Pfam" id="PF13551">
    <property type="entry name" value="HTH_29"/>
    <property type="match status" value="1"/>
</dbReference>
<evidence type="ECO:0000313" key="3">
    <source>
        <dbReference type="EMBL" id="GGO76272.1"/>
    </source>
</evidence>
<dbReference type="EMBL" id="BMLT01000001">
    <property type="protein sequence ID" value="GGO76272.1"/>
    <property type="molecule type" value="Genomic_DNA"/>
</dbReference>
<gene>
    <name evidence="3" type="ORF">GCM10011348_03080</name>
</gene>
<accession>A0A917Z6A9</accession>
<feature type="domain" description="Winged helix-turn helix" evidence="2">
    <location>
        <begin position="99"/>
        <end position="156"/>
    </location>
</feature>
<dbReference type="Proteomes" id="UP000599578">
    <property type="component" value="Unassembled WGS sequence"/>
</dbReference>
<dbReference type="InterPro" id="IPR038717">
    <property type="entry name" value="Tc1-like_DDE_dom"/>
</dbReference>
<dbReference type="GO" id="GO:0003676">
    <property type="term" value="F:nucleic acid binding"/>
    <property type="evidence" value="ECO:0007669"/>
    <property type="project" value="InterPro"/>
</dbReference>
<dbReference type="Pfam" id="PF13358">
    <property type="entry name" value="DDE_3"/>
    <property type="match status" value="1"/>
</dbReference>
<dbReference type="Gene3D" id="3.30.420.10">
    <property type="entry name" value="Ribonuclease H-like superfamily/Ribonuclease H"/>
    <property type="match status" value="1"/>
</dbReference>
<protein>
    <recommendedName>
        <fullName evidence="5">Transposase</fullName>
    </recommendedName>
</protein>
<sequence length="346" mass="39683">MENIDLRTLSAEARKEIRQAAVRMYKKGHRKSDIAESLGLRRTTVGQWINAYEKQGAAALKETDRGRPVGTGRSLTPEQEARIRRDIVDHTPDQLKMGFALWNGRAVRSLIRRYFGVDMPVRTVRSYLKRWGFAPQRPLKRAYEQKPELVQKWLAEEYPAIAERAKAEGAEIQWGDETAVSSVEHYPRGYAPKGETPVLVLSQAKRERINLISSISNQGKVRFMLYQDSFTADVMIKFLGRLIRDSDRKVFLILDNLRVHNSKKVKAWLAGKEDLIELFFLPSYSPELNPDEYLNCDLKASLSRGEPARGKGQMKKKVLSQLRSLQKQPARVQSYFEAEMIRYAAA</sequence>
<proteinExistence type="predicted"/>
<reference evidence="3 4" key="1">
    <citation type="journal article" date="2014" name="Int. J. Syst. Evol. Microbiol.">
        <title>Complete genome sequence of Corynebacterium casei LMG S-19264T (=DSM 44701T), isolated from a smear-ripened cheese.</title>
        <authorList>
            <consortium name="US DOE Joint Genome Institute (JGI-PGF)"/>
            <person name="Walter F."/>
            <person name="Albersmeier A."/>
            <person name="Kalinowski J."/>
            <person name="Ruckert C."/>
        </authorList>
    </citation>
    <scope>NUCLEOTIDE SEQUENCE [LARGE SCALE GENOMIC DNA]</scope>
    <source>
        <strain evidence="3 4">CGMCC 1.7286</strain>
    </source>
</reference>
<dbReference type="Pfam" id="PF13592">
    <property type="entry name" value="HTH_33"/>
    <property type="match status" value="1"/>
</dbReference>
<dbReference type="PANTHER" id="PTHR46564:SF1">
    <property type="entry name" value="TRANSPOSASE"/>
    <property type="match status" value="1"/>
</dbReference>